<evidence type="ECO:0000256" key="10">
    <source>
        <dbReference type="ARBA" id="ARBA00023303"/>
    </source>
</evidence>
<dbReference type="GO" id="GO:0016020">
    <property type="term" value="C:membrane"/>
    <property type="evidence" value="ECO:0007669"/>
    <property type="project" value="UniProtKB-SubCell"/>
</dbReference>
<keyword evidence="5" id="KW-0631">Potassium channel</keyword>
<dbReference type="InterPro" id="IPR047871">
    <property type="entry name" value="K_chnl_Slo-like"/>
</dbReference>
<dbReference type="Proteomes" id="UP000054937">
    <property type="component" value="Unassembled WGS sequence"/>
</dbReference>
<dbReference type="Gene3D" id="3.40.50.720">
    <property type="entry name" value="NAD(P)-binding Rossmann-like Domain"/>
    <property type="match status" value="1"/>
</dbReference>
<evidence type="ECO:0000259" key="11">
    <source>
        <dbReference type="Pfam" id="PF03493"/>
    </source>
</evidence>
<evidence type="ECO:0000256" key="5">
    <source>
        <dbReference type="ARBA" id="ARBA00022826"/>
    </source>
</evidence>
<keyword evidence="3" id="KW-0633">Potassium transport</keyword>
<dbReference type="PANTHER" id="PTHR10027">
    <property type="entry name" value="CALCIUM-ACTIVATED POTASSIUM CHANNEL ALPHA CHAIN"/>
    <property type="match status" value="1"/>
</dbReference>
<dbReference type="InterPro" id="IPR003929">
    <property type="entry name" value="K_chnl_BK_asu"/>
</dbReference>
<keyword evidence="7" id="KW-1133">Transmembrane helix</keyword>
<evidence type="ECO:0000313" key="13">
    <source>
        <dbReference type="EMBL" id="KRX02328.1"/>
    </source>
</evidence>
<protein>
    <submittedName>
        <fullName evidence="13">Uncharacterized protein</fullName>
    </submittedName>
</protein>
<feature type="domain" description="Calcium-activated potassium channel BK alpha subunit" evidence="11">
    <location>
        <begin position="54"/>
        <end position="149"/>
    </location>
</feature>
<sequence>MYIEGNPLKHSELKRTLVEFSQCVVILANKGANDPDLEDKINIMYALSIKYEQDQIICVEELKLNLLAKTCLCPGFNTIISFLMKSSKPDFENNKKYKPSTKEWIDDYMYGMQNEIYEIQMEPEIFAGYSFSQISSQLYKQLQIILFAIEVPIFIDNQVENTVFINPADYLFENFTHVGYVIAHQNPEKSEIDKIKFSDQIQRDFQYPVLKKQSTVDYQLQSLIKQQQNLQHTPFYQNKAGIHALSLNQVQEKKFENHFIVYGILPSLKHLLMPFRAKSLETIHPILIMNQEPIPTSIWKQLNQFPKIYFIQGSPLDYKDLERACVSKALAFLILSKIQDEDEESTQAPIIDAETIFIYKKIQNLNP</sequence>
<keyword evidence="9" id="KW-0472">Membrane</keyword>
<dbReference type="AlphaFoldDB" id="A0A0V0QJN3"/>
<gene>
    <name evidence="13" type="ORF">PPERSA_09945</name>
</gene>
<keyword evidence="14" id="KW-1185">Reference proteome</keyword>
<evidence type="ECO:0000313" key="14">
    <source>
        <dbReference type="Proteomes" id="UP000054937"/>
    </source>
</evidence>
<evidence type="ECO:0000256" key="8">
    <source>
        <dbReference type="ARBA" id="ARBA00023065"/>
    </source>
</evidence>
<evidence type="ECO:0000256" key="6">
    <source>
        <dbReference type="ARBA" id="ARBA00022958"/>
    </source>
</evidence>
<name>A0A0V0QJN3_PSEPJ</name>
<evidence type="ECO:0000256" key="9">
    <source>
        <dbReference type="ARBA" id="ARBA00023136"/>
    </source>
</evidence>
<comment type="caution">
    <text evidence="13">The sequence shown here is derived from an EMBL/GenBank/DDBJ whole genome shotgun (WGS) entry which is preliminary data.</text>
</comment>
<evidence type="ECO:0000256" key="1">
    <source>
        <dbReference type="ARBA" id="ARBA00004141"/>
    </source>
</evidence>
<organism evidence="13 14">
    <name type="scientific">Pseudocohnilembus persalinus</name>
    <name type="common">Ciliate</name>
    <dbReference type="NCBI Taxonomy" id="266149"/>
    <lineage>
        <taxon>Eukaryota</taxon>
        <taxon>Sar</taxon>
        <taxon>Alveolata</taxon>
        <taxon>Ciliophora</taxon>
        <taxon>Intramacronucleata</taxon>
        <taxon>Oligohymenophorea</taxon>
        <taxon>Scuticociliatia</taxon>
        <taxon>Philasterida</taxon>
        <taxon>Pseudocohnilembidae</taxon>
        <taxon>Pseudocohnilembus</taxon>
    </lineage>
</organism>
<proteinExistence type="predicted"/>
<dbReference type="PANTHER" id="PTHR10027:SF10">
    <property type="entry name" value="SLOWPOKE 2, ISOFORM D"/>
    <property type="match status" value="1"/>
</dbReference>
<keyword evidence="2" id="KW-0813">Transport</keyword>
<dbReference type="GO" id="GO:0005267">
    <property type="term" value="F:potassium channel activity"/>
    <property type="evidence" value="ECO:0007669"/>
    <property type="project" value="UniProtKB-KW"/>
</dbReference>
<comment type="subcellular location">
    <subcellularLocation>
        <location evidence="1">Membrane</location>
        <topology evidence="1">Multi-pass membrane protein</topology>
    </subcellularLocation>
</comment>
<keyword evidence="6" id="KW-0630">Potassium</keyword>
<evidence type="ECO:0000256" key="7">
    <source>
        <dbReference type="ARBA" id="ARBA00022989"/>
    </source>
</evidence>
<evidence type="ECO:0000256" key="2">
    <source>
        <dbReference type="ARBA" id="ARBA00022448"/>
    </source>
</evidence>
<dbReference type="Pfam" id="PF03493">
    <property type="entry name" value="BK_channel_a"/>
    <property type="match status" value="1"/>
</dbReference>
<dbReference type="Pfam" id="PF22614">
    <property type="entry name" value="Slo-like_RCK"/>
    <property type="match status" value="1"/>
</dbReference>
<dbReference type="OrthoDB" id="10035564at2759"/>
<keyword evidence="8" id="KW-0406">Ion transport</keyword>
<feature type="domain" description="RCK N-terminal" evidence="12">
    <location>
        <begin position="254"/>
        <end position="367"/>
    </location>
</feature>
<dbReference type="InParanoid" id="A0A0V0QJN3"/>
<accession>A0A0V0QJN3</accession>
<dbReference type="EMBL" id="LDAU01000155">
    <property type="protein sequence ID" value="KRX02328.1"/>
    <property type="molecule type" value="Genomic_DNA"/>
</dbReference>
<evidence type="ECO:0000256" key="3">
    <source>
        <dbReference type="ARBA" id="ARBA00022538"/>
    </source>
</evidence>
<keyword evidence="10" id="KW-0407">Ion channel</keyword>
<evidence type="ECO:0000259" key="12">
    <source>
        <dbReference type="Pfam" id="PF22614"/>
    </source>
</evidence>
<dbReference type="InterPro" id="IPR003148">
    <property type="entry name" value="RCK_N"/>
</dbReference>
<evidence type="ECO:0000256" key="4">
    <source>
        <dbReference type="ARBA" id="ARBA00022692"/>
    </source>
</evidence>
<keyword evidence="4" id="KW-0812">Transmembrane</keyword>
<reference evidence="13 14" key="1">
    <citation type="journal article" date="2015" name="Sci. Rep.">
        <title>Genome of the facultative scuticociliatosis pathogen Pseudocohnilembus persalinus provides insight into its virulence through horizontal gene transfer.</title>
        <authorList>
            <person name="Xiong J."/>
            <person name="Wang G."/>
            <person name="Cheng J."/>
            <person name="Tian M."/>
            <person name="Pan X."/>
            <person name="Warren A."/>
            <person name="Jiang C."/>
            <person name="Yuan D."/>
            <person name="Miao W."/>
        </authorList>
    </citation>
    <scope>NUCLEOTIDE SEQUENCE [LARGE SCALE GENOMIC DNA]</scope>
    <source>
        <strain evidence="13">36N120E</strain>
    </source>
</reference>